<dbReference type="AlphaFoldDB" id="A0A9W9WBR6"/>
<proteinExistence type="predicted"/>
<dbReference type="EMBL" id="JAPZBU010000003">
    <property type="protein sequence ID" value="KAJ5414610.1"/>
    <property type="molecule type" value="Genomic_DNA"/>
</dbReference>
<organism evidence="7 8">
    <name type="scientific">Penicillium cosmopolitanum</name>
    <dbReference type="NCBI Taxonomy" id="1131564"/>
    <lineage>
        <taxon>Eukaryota</taxon>
        <taxon>Fungi</taxon>
        <taxon>Dikarya</taxon>
        <taxon>Ascomycota</taxon>
        <taxon>Pezizomycotina</taxon>
        <taxon>Eurotiomycetes</taxon>
        <taxon>Eurotiomycetidae</taxon>
        <taxon>Eurotiales</taxon>
        <taxon>Aspergillaceae</taxon>
        <taxon>Penicillium</taxon>
    </lineage>
</organism>
<feature type="transmembrane region" description="Helical" evidence="6">
    <location>
        <begin position="345"/>
        <end position="364"/>
    </location>
</feature>
<evidence type="ECO:0000256" key="6">
    <source>
        <dbReference type="SAM" id="Phobius"/>
    </source>
</evidence>
<feature type="transmembrane region" description="Helical" evidence="6">
    <location>
        <begin position="284"/>
        <end position="303"/>
    </location>
</feature>
<keyword evidence="3 6" id="KW-0812">Transmembrane</keyword>
<feature type="transmembrane region" description="Helical" evidence="6">
    <location>
        <begin position="309"/>
        <end position="333"/>
    </location>
</feature>
<protein>
    <recommendedName>
        <fullName evidence="9">Major facilitator superfamily (MFS) profile domain-containing protein</fullName>
    </recommendedName>
</protein>
<evidence type="ECO:0000256" key="5">
    <source>
        <dbReference type="ARBA" id="ARBA00023136"/>
    </source>
</evidence>
<dbReference type="OrthoDB" id="2985014at2759"/>
<reference evidence="7" key="2">
    <citation type="journal article" date="2023" name="IMA Fungus">
        <title>Comparative genomic study of the Penicillium genus elucidates a diverse pangenome and 15 lateral gene transfer events.</title>
        <authorList>
            <person name="Petersen C."/>
            <person name="Sorensen T."/>
            <person name="Nielsen M.R."/>
            <person name="Sondergaard T.E."/>
            <person name="Sorensen J.L."/>
            <person name="Fitzpatrick D.A."/>
            <person name="Frisvad J.C."/>
            <person name="Nielsen K.L."/>
        </authorList>
    </citation>
    <scope>NUCLEOTIDE SEQUENCE</scope>
    <source>
        <strain evidence="7">IBT 29677</strain>
    </source>
</reference>
<dbReference type="Proteomes" id="UP001147747">
    <property type="component" value="Unassembled WGS sequence"/>
</dbReference>
<evidence type="ECO:0000256" key="4">
    <source>
        <dbReference type="ARBA" id="ARBA00022989"/>
    </source>
</evidence>
<reference evidence="7" key="1">
    <citation type="submission" date="2022-12" db="EMBL/GenBank/DDBJ databases">
        <authorList>
            <person name="Petersen C."/>
        </authorList>
    </citation>
    <scope>NUCLEOTIDE SEQUENCE</scope>
    <source>
        <strain evidence="7">IBT 29677</strain>
    </source>
</reference>
<dbReference type="InterPro" id="IPR036259">
    <property type="entry name" value="MFS_trans_sf"/>
</dbReference>
<dbReference type="PANTHER" id="PTHR43791:SF36">
    <property type="entry name" value="TRANSPORTER, PUTATIVE (AFU_ORTHOLOGUE AFUA_6G08340)-RELATED"/>
    <property type="match status" value="1"/>
</dbReference>
<feature type="transmembrane region" description="Helical" evidence="6">
    <location>
        <begin position="39"/>
        <end position="56"/>
    </location>
</feature>
<feature type="transmembrane region" description="Helical" evidence="6">
    <location>
        <begin position="171"/>
        <end position="191"/>
    </location>
</feature>
<accession>A0A9W9WBR6</accession>
<name>A0A9W9WBR6_9EURO</name>
<dbReference type="SUPFAM" id="SSF103473">
    <property type="entry name" value="MFS general substrate transporter"/>
    <property type="match status" value="1"/>
</dbReference>
<keyword evidence="4 6" id="KW-1133">Transmembrane helix</keyword>
<feature type="transmembrane region" description="Helical" evidence="6">
    <location>
        <begin position="203"/>
        <end position="226"/>
    </location>
</feature>
<dbReference type="Pfam" id="PF07690">
    <property type="entry name" value="MFS_1"/>
    <property type="match status" value="1"/>
</dbReference>
<dbReference type="GeneID" id="81364854"/>
<gene>
    <name evidence="7" type="ORF">N7509_001237</name>
</gene>
<feature type="transmembrane region" description="Helical" evidence="6">
    <location>
        <begin position="376"/>
        <end position="394"/>
    </location>
</feature>
<feature type="transmembrane region" description="Helical" evidence="6">
    <location>
        <begin position="254"/>
        <end position="272"/>
    </location>
</feature>
<keyword evidence="2" id="KW-0813">Transport</keyword>
<dbReference type="GO" id="GO:0022857">
    <property type="term" value="F:transmembrane transporter activity"/>
    <property type="evidence" value="ECO:0007669"/>
    <property type="project" value="InterPro"/>
</dbReference>
<feature type="transmembrane region" description="Helical" evidence="6">
    <location>
        <begin position="85"/>
        <end position="104"/>
    </location>
</feature>
<dbReference type="PANTHER" id="PTHR43791">
    <property type="entry name" value="PERMEASE-RELATED"/>
    <property type="match status" value="1"/>
</dbReference>
<dbReference type="Gene3D" id="1.20.1250.20">
    <property type="entry name" value="MFS general substrate transporter like domains"/>
    <property type="match status" value="1"/>
</dbReference>
<feature type="transmembrane region" description="Helical" evidence="6">
    <location>
        <begin position="137"/>
        <end position="159"/>
    </location>
</feature>
<evidence type="ECO:0000256" key="2">
    <source>
        <dbReference type="ARBA" id="ARBA00022448"/>
    </source>
</evidence>
<evidence type="ECO:0000256" key="1">
    <source>
        <dbReference type="ARBA" id="ARBA00004141"/>
    </source>
</evidence>
<sequence length="432" mass="47414">MPANSTDAKNADEIQVAFSHDELQSDDGISPRLLSRVKWKLDLFILPIISIVYFFAQMGRSDLANAKVAGLSDELKLSPRDYSNAATVLLVAYIVFQLPGTLLIKQIGSARQFSGAMIIWGAITASTVAIQNKGELFALRFLIGAAEAFVQGGVFYLSFWYQYDELATRGAIFYSMSTLAGAFNGLIAYGIDKDMDGTRGWRAWRWIFLIEGLMPCVAAFFVLFLLPNSPETLRFGFTAEEKALVGFGYTSMNTQLFSVIVYACACVGVLFWAKVADRTNARGLTMAASTCGAIVGYSLLLGLENDKARFGATCLVAFSVYPSVVLQLSWAAMSFIGYTRRGSSLAFTNIFSQIFAICGTQAYSDPPYYRKGNASALGLSCISLVLSLGLRWYFGAANKTKASEQFEEYACSQRQKGLEELGDKHPDFFYTT</sequence>
<dbReference type="GO" id="GO:0016020">
    <property type="term" value="C:membrane"/>
    <property type="evidence" value="ECO:0007669"/>
    <property type="project" value="UniProtKB-SubCell"/>
</dbReference>
<dbReference type="RefSeq" id="XP_056494456.1">
    <property type="nucleotide sequence ID" value="XM_056625874.1"/>
</dbReference>
<dbReference type="InterPro" id="IPR011701">
    <property type="entry name" value="MFS"/>
</dbReference>
<evidence type="ECO:0008006" key="9">
    <source>
        <dbReference type="Google" id="ProtNLM"/>
    </source>
</evidence>
<evidence type="ECO:0000313" key="8">
    <source>
        <dbReference type="Proteomes" id="UP001147747"/>
    </source>
</evidence>
<comment type="caution">
    <text evidence="7">The sequence shown here is derived from an EMBL/GenBank/DDBJ whole genome shotgun (WGS) entry which is preliminary data.</text>
</comment>
<evidence type="ECO:0000256" key="3">
    <source>
        <dbReference type="ARBA" id="ARBA00022692"/>
    </source>
</evidence>
<evidence type="ECO:0000313" key="7">
    <source>
        <dbReference type="EMBL" id="KAJ5414610.1"/>
    </source>
</evidence>
<comment type="subcellular location">
    <subcellularLocation>
        <location evidence="1">Membrane</location>
        <topology evidence="1">Multi-pass membrane protein</topology>
    </subcellularLocation>
</comment>
<keyword evidence="5 6" id="KW-0472">Membrane</keyword>
<keyword evidence="8" id="KW-1185">Reference proteome</keyword>